<dbReference type="PANTHER" id="PTHR11439:SF511">
    <property type="match status" value="1"/>
</dbReference>
<dbReference type="AlphaFoldDB" id="A0A0V0IKS1"/>
<proteinExistence type="predicted"/>
<reference evidence="1" key="1">
    <citation type="submission" date="2015-12" db="EMBL/GenBank/DDBJ databases">
        <title>Gene expression during late stages of embryo sac development: a critical building block for successful pollen-pistil interactions.</title>
        <authorList>
            <person name="Liu Y."/>
            <person name="Joly V."/>
            <person name="Sabar M."/>
            <person name="Matton D.P."/>
        </authorList>
    </citation>
    <scope>NUCLEOTIDE SEQUENCE</scope>
</reference>
<dbReference type="PANTHER" id="PTHR11439">
    <property type="entry name" value="GAG-POL-RELATED RETROTRANSPOSON"/>
    <property type="match status" value="1"/>
</dbReference>
<sequence length="149" mass="16779">MVSWKAKKQTTISRSSAEAEYRSLASTEAELVWLVGMLKELKAEVRLPVHIHSDSKSAIQLAANPVYHERTKHTEIDCHFIREKLQQGLISVSYIPTQNQPADVLTKGLTKAQHEFLLSKLGVLNIFASPSLRGSVNRTQETKEERSKL</sequence>
<protein>
    <submittedName>
        <fullName evidence="1">Putative ovule protein</fullName>
    </submittedName>
</protein>
<accession>A0A0V0IKS1</accession>
<dbReference type="EMBL" id="GEDG01005960">
    <property type="protein sequence ID" value="JAP32507.1"/>
    <property type="molecule type" value="Transcribed_RNA"/>
</dbReference>
<evidence type="ECO:0000313" key="1">
    <source>
        <dbReference type="EMBL" id="JAP32507.1"/>
    </source>
</evidence>
<organism evidence="1">
    <name type="scientific">Solanum chacoense</name>
    <name type="common">Chaco potato</name>
    <dbReference type="NCBI Taxonomy" id="4108"/>
    <lineage>
        <taxon>Eukaryota</taxon>
        <taxon>Viridiplantae</taxon>
        <taxon>Streptophyta</taxon>
        <taxon>Embryophyta</taxon>
        <taxon>Tracheophyta</taxon>
        <taxon>Spermatophyta</taxon>
        <taxon>Magnoliopsida</taxon>
        <taxon>eudicotyledons</taxon>
        <taxon>Gunneridae</taxon>
        <taxon>Pentapetalae</taxon>
        <taxon>asterids</taxon>
        <taxon>lamiids</taxon>
        <taxon>Solanales</taxon>
        <taxon>Solanaceae</taxon>
        <taxon>Solanoideae</taxon>
        <taxon>Solaneae</taxon>
        <taxon>Solanum</taxon>
    </lineage>
</organism>
<dbReference type="CDD" id="cd09272">
    <property type="entry name" value="RNase_HI_RT_Ty1"/>
    <property type="match status" value="1"/>
</dbReference>
<name>A0A0V0IKS1_SOLCH</name>